<gene>
    <name evidence="1" type="ORF">NCTC9128_05752</name>
</gene>
<dbReference type="EMBL" id="UAWN01000014">
    <property type="protein sequence ID" value="SQC39609.1"/>
    <property type="molecule type" value="Genomic_DNA"/>
</dbReference>
<sequence length="152" mass="17258">MGKAVGGAPQQFHAGLLLFLRQHFGHHGEIVQIFFQRRAFWRDVDIVEAVIRHVELVEKFKRHVRFAFGHFQRIARGLPGTLKRTGAKHIRAIPAEIMPVTGSKTQMIGHAFSQHDFIRIIVAKRQRIIGYGSGKANAINLVEIGLHDELRN</sequence>
<organism evidence="1 2">
    <name type="scientific">Klebsiella pneumoniae</name>
    <dbReference type="NCBI Taxonomy" id="573"/>
    <lineage>
        <taxon>Bacteria</taxon>
        <taxon>Pseudomonadati</taxon>
        <taxon>Pseudomonadota</taxon>
        <taxon>Gammaproteobacteria</taxon>
        <taxon>Enterobacterales</taxon>
        <taxon>Enterobacteriaceae</taxon>
        <taxon>Klebsiella/Raoultella group</taxon>
        <taxon>Klebsiella</taxon>
        <taxon>Klebsiella pneumoniae complex</taxon>
    </lineage>
</organism>
<evidence type="ECO:0000313" key="2">
    <source>
        <dbReference type="Proteomes" id="UP000251088"/>
    </source>
</evidence>
<dbReference type="AlphaFoldDB" id="A0A2X3GSR9"/>
<protein>
    <submittedName>
        <fullName evidence="1">Uncharacterized protein</fullName>
    </submittedName>
</protein>
<name>A0A2X3GSR9_KLEPN</name>
<dbReference type="Proteomes" id="UP000251088">
    <property type="component" value="Unassembled WGS sequence"/>
</dbReference>
<accession>A0A2X3GSR9</accession>
<proteinExistence type="predicted"/>
<reference evidence="1 2" key="1">
    <citation type="submission" date="2018-06" db="EMBL/GenBank/DDBJ databases">
        <authorList>
            <consortium name="Pathogen Informatics"/>
            <person name="Doyle S."/>
        </authorList>
    </citation>
    <scope>NUCLEOTIDE SEQUENCE [LARGE SCALE GENOMIC DNA]</scope>
    <source>
        <strain evidence="1 2">NCTC9128</strain>
    </source>
</reference>
<evidence type="ECO:0000313" key="1">
    <source>
        <dbReference type="EMBL" id="SQC39609.1"/>
    </source>
</evidence>